<dbReference type="SUPFAM" id="SSF56935">
    <property type="entry name" value="Porins"/>
    <property type="match status" value="1"/>
</dbReference>
<evidence type="ECO:0000256" key="4">
    <source>
        <dbReference type="RuleBase" id="RU003357"/>
    </source>
</evidence>
<evidence type="ECO:0000256" key="2">
    <source>
        <dbReference type="ARBA" id="ARBA00023136"/>
    </source>
</evidence>
<dbReference type="InterPro" id="IPR037066">
    <property type="entry name" value="Plug_dom_sf"/>
</dbReference>
<organism evidence="7 8">
    <name type="scientific">Chitinophaga skermanii</name>
    <dbReference type="NCBI Taxonomy" id="331697"/>
    <lineage>
        <taxon>Bacteria</taxon>
        <taxon>Pseudomonadati</taxon>
        <taxon>Bacteroidota</taxon>
        <taxon>Chitinophagia</taxon>
        <taxon>Chitinophagales</taxon>
        <taxon>Chitinophagaceae</taxon>
        <taxon>Chitinophaga</taxon>
    </lineage>
</organism>
<protein>
    <submittedName>
        <fullName evidence="7">TonB-dependent receptor-like protein</fullName>
    </submittedName>
</protein>
<feature type="domain" description="TonB-dependent receptor-like beta-barrel" evidence="5">
    <location>
        <begin position="564"/>
        <end position="1015"/>
    </location>
</feature>
<keyword evidence="2 4" id="KW-0472">Membrane</keyword>
<evidence type="ECO:0000256" key="1">
    <source>
        <dbReference type="ARBA" id="ARBA00004442"/>
    </source>
</evidence>
<dbReference type="PANTHER" id="PTHR40980">
    <property type="entry name" value="PLUG DOMAIN-CONTAINING PROTEIN"/>
    <property type="match status" value="1"/>
</dbReference>
<dbReference type="Gene3D" id="3.55.50.30">
    <property type="match status" value="1"/>
</dbReference>
<evidence type="ECO:0000259" key="6">
    <source>
        <dbReference type="Pfam" id="PF07715"/>
    </source>
</evidence>
<proteinExistence type="inferred from homology"/>
<comment type="similarity">
    <text evidence="4">Belongs to the TonB-dependent receptor family.</text>
</comment>
<reference evidence="7 8" key="1">
    <citation type="submission" date="2018-06" db="EMBL/GenBank/DDBJ databases">
        <title>Genomic Encyclopedia of Archaeal and Bacterial Type Strains, Phase II (KMG-II): from individual species to whole genera.</title>
        <authorList>
            <person name="Goeker M."/>
        </authorList>
    </citation>
    <scope>NUCLEOTIDE SEQUENCE [LARGE SCALE GENOMIC DNA]</scope>
    <source>
        <strain evidence="7 8">DSM 23857</strain>
    </source>
</reference>
<keyword evidence="8" id="KW-1185">Reference proteome</keyword>
<dbReference type="AlphaFoldDB" id="A0A327Q7H7"/>
<dbReference type="InterPro" id="IPR008969">
    <property type="entry name" value="CarboxyPept-like_regulatory"/>
</dbReference>
<gene>
    <name evidence="7" type="ORF">LX64_04236</name>
</gene>
<dbReference type="Pfam" id="PF13715">
    <property type="entry name" value="CarbopepD_reg_2"/>
    <property type="match status" value="1"/>
</dbReference>
<evidence type="ECO:0000256" key="3">
    <source>
        <dbReference type="ARBA" id="ARBA00023237"/>
    </source>
</evidence>
<comment type="subcellular location">
    <subcellularLocation>
        <location evidence="1 4">Cell outer membrane</location>
    </subcellularLocation>
</comment>
<evidence type="ECO:0000313" key="8">
    <source>
        <dbReference type="Proteomes" id="UP000249547"/>
    </source>
</evidence>
<dbReference type="PANTHER" id="PTHR40980:SF4">
    <property type="entry name" value="TONB-DEPENDENT RECEPTOR-LIKE BETA-BARREL DOMAIN-CONTAINING PROTEIN"/>
    <property type="match status" value="1"/>
</dbReference>
<name>A0A327Q7H7_9BACT</name>
<dbReference type="SUPFAM" id="SSF49464">
    <property type="entry name" value="Carboxypeptidase regulatory domain-like"/>
    <property type="match status" value="1"/>
</dbReference>
<dbReference type="Proteomes" id="UP000249547">
    <property type="component" value="Unassembled WGS sequence"/>
</dbReference>
<dbReference type="InterPro" id="IPR036942">
    <property type="entry name" value="Beta-barrel_TonB_sf"/>
</dbReference>
<dbReference type="GO" id="GO:0009279">
    <property type="term" value="C:cell outer membrane"/>
    <property type="evidence" value="ECO:0007669"/>
    <property type="project" value="UniProtKB-SubCell"/>
</dbReference>
<dbReference type="EMBL" id="QLLL01000009">
    <property type="protein sequence ID" value="RAI99691.1"/>
    <property type="molecule type" value="Genomic_DNA"/>
</dbReference>
<dbReference type="Gene3D" id="2.60.40.1120">
    <property type="entry name" value="Carboxypeptidase-like, regulatory domain"/>
    <property type="match status" value="1"/>
</dbReference>
<dbReference type="InterPro" id="IPR000531">
    <property type="entry name" value="Beta-barrel_TonB"/>
</dbReference>
<keyword evidence="7" id="KW-0675">Receptor</keyword>
<sequence>MQKSTKGFCTGIVVPFKTYSLCILLCCLAPVALFAQSYKSLNNKVQISLQQTNAEQVVKLLEKQTPFTYVYDPEHLSNCKLQTVKFPNNTLGEVLDYLDQSAPIDIDYNDNTVAIRKGKQTSKAIEENGTITGKVVDNKNEGLPGVTVLVNGSQGTVTSVDGSYTIPLPPGKYTVEYRYISFTTQRVTDVLVAALQNTPLNIVMAASKNALKEVVVTANFQRSSVEGLYALQKNNAGITDGISADLIARTPDKNVGEVLKRVSGLATVDNRYVVIRGLSERYNQAMLNNQIMPSTELNRKNFSYDVIPTSLIENITVIKTLTPGMSAEFGGGLVEVNTLDVPTRNFLNIGIGASYNDNTTGKNFRLMGFDGREYWATPSKQRDFAGKLNWNSRAGMIKAFDASPKNTAVQNSWGINQWSAQPSSNYRIALGRTMKMNNGQAGLVAGFSYRNNLNTQDIQSTRAGFINDLSVLKNPELMNNSKRYLFNTNMSGLVGLGFRNAQHKVSLNGIMIRNLDQSMQLGSGQISSVDKMAIYDITAQTELYQAQLKGDHALGKKGMKLKWWGSYTYLDRKKPDNHEALADYMHATDEVPGELLNVGSIGSSMISVGSLRWWSRAVENNLGWDASLSMPFTFKLGNQTVNNTVKGGYGGWTKDRKFYVMNLANAASPGEKYPYLGDVFAAPYLDSIFVNQFGDDMNKTAVLHSVYGMLDHKLGDKLRLVWGLRGEYINLNRLNEQVIPKVKALLGSGYKNDIDMSALFELEPNWHLFPSANLTYSLTQKINLRLAYAKSIVRPDLREYAYFREFDFELGGDYQGGMIRSTLIDHYDFRFEYYPKPGEVMSVSLFYKYLKNPLEIYKEGINRQYSLYNNHSATNTGIELELRKSLAFTNVPVIRNLSVYGNFTYLDAYVTQLHFTYFPDNPQDPKKIIVEETKGEREHRPQSGASNFMYNFGLYYDTKPVSLSVMYNKVTNRMYRPSLIYTESLYEQPIESLDAQLAFRMLQRKLELRLNASNLLNSISYIYRNYTQEGGNLVDPSKKDIRYQKDRDVLDYSVKQGRTFSATFTYNF</sequence>
<comment type="caution">
    <text evidence="7">The sequence shown here is derived from an EMBL/GenBank/DDBJ whole genome shotgun (WGS) entry which is preliminary data.</text>
</comment>
<dbReference type="Pfam" id="PF00593">
    <property type="entry name" value="TonB_dep_Rec_b-barrel"/>
    <property type="match status" value="1"/>
</dbReference>
<dbReference type="InterPro" id="IPR012910">
    <property type="entry name" value="Plug_dom"/>
</dbReference>
<evidence type="ECO:0000259" key="5">
    <source>
        <dbReference type="Pfam" id="PF00593"/>
    </source>
</evidence>
<dbReference type="OrthoDB" id="9768470at2"/>
<evidence type="ECO:0000313" key="7">
    <source>
        <dbReference type="EMBL" id="RAI99691.1"/>
    </source>
</evidence>
<keyword evidence="3" id="KW-0998">Cell outer membrane</keyword>
<feature type="domain" description="TonB-dependent receptor plug" evidence="6">
    <location>
        <begin position="235"/>
        <end position="320"/>
    </location>
</feature>
<accession>A0A327Q7H7</accession>
<dbReference type="RefSeq" id="WP_111599652.1">
    <property type="nucleotide sequence ID" value="NZ_QLLL01000009.1"/>
</dbReference>
<dbReference type="Gene3D" id="2.170.130.10">
    <property type="entry name" value="TonB-dependent receptor, plug domain"/>
    <property type="match status" value="1"/>
</dbReference>
<keyword evidence="4" id="KW-0798">TonB box</keyword>
<dbReference type="Pfam" id="PF07715">
    <property type="entry name" value="Plug"/>
    <property type="match status" value="1"/>
</dbReference>
<dbReference type="Gene3D" id="2.40.170.20">
    <property type="entry name" value="TonB-dependent receptor, beta-barrel domain"/>
    <property type="match status" value="1"/>
</dbReference>